<proteinExistence type="predicted"/>
<dbReference type="Proteomes" id="UP001589838">
    <property type="component" value="Unassembled WGS sequence"/>
</dbReference>
<accession>A0ABV6KIF0</accession>
<keyword evidence="2" id="KW-0255">Endonuclease</keyword>
<dbReference type="GO" id="GO:0004519">
    <property type="term" value="F:endonuclease activity"/>
    <property type="evidence" value="ECO:0007669"/>
    <property type="project" value="UniProtKB-KW"/>
</dbReference>
<dbReference type="EMBL" id="JBHLUX010000088">
    <property type="protein sequence ID" value="MFC0472835.1"/>
    <property type="molecule type" value="Genomic_DNA"/>
</dbReference>
<name>A0ABV6KIF0_9BACI</name>
<dbReference type="Pfam" id="PF13391">
    <property type="entry name" value="HNH_2"/>
    <property type="match status" value="1"/>
</dbReference>
<dbReference type="RefSeq" id="WP_335962657.1">
    <property type="nucleotide sequence ID" value="NZ_JAXBLX010000032.1"/>
</dbReference>
<protein>
    <submittedName>
        <fullName evidence="2">HNH endonuclease</fullName>
    </submittedName>
</protein>
<organism evidence="2 3">
    <name type="scientific">Halalkalibacter kiskunsagensis</name>
    <dbReference type="NCBI Taxonomy" id="1548599"/>
    <lineage>
        <taxon>Bacteria</taxon>
        <taxon>Bacillati</taxon>
        <taxon>Bacillota</taxon>
        <taxon>Bacilli</taxon>
        <taxon>Bacillales</taxon>
        <taxon>Bacillaceae</taxon>
        <taxon>Halalkalibacter</taxon>
    </lineage>
</organism>
<feature type="domain" description="HNH nuclease" evidence="1">
    <location>
        <begin position="2"/>
        <end position="22"/>
    </location>
</feature>
<keyword evidence="2" id="KW-0540">Nuclease</keyword>
<evidence type="ECO:0000259" key="1">
    <source>
        <dbReference type="Pfam" id="PF13391"/>
    </source>
</evidence>
<evidence type="ECO:0000313" key="2">
    <source>
        <dbReference type="EMBL" id="MFC0472835.1"/>
    </source>
</evidence>
<comment type="caution">
    <text evidence="2">The sequence shown here is derived from an EMBL/GenBank/DDBJ whole genome shotgun (WGS) entry which is preliminary data.</text>
</comment>
<keyword evidence="2" id="KW-0378">Hydrolase</keyword>
<reference evidence="2 3" key="1">
    <citation type="submission" date="2024-09" db="EMBL/GenBank/DDBJ databases">
        <authorList>
            <person name="Sun Q."/>
            <person name="Mori K."/>
        </authorList>
    </citation>
    <scope>NUCLEOTIDE SEQUENCE [LARGE SCALE GENOMIC DNA]</scope>
    <source>
        <strain evidence="2 3">NCAIM B.02610</strain>
    </source>
</reference>
<keyword evidence="3" id="KW-1185">Reference proteome</keyword>
<gene>
    <name evidence="2" type="ORF">ACFFHM_20690</name>
</gene>
<dbReference type="InterPro" id="IPR003615">
    <property type="entry name" value="HNH_nuc"/>
</dbReference>
<sequence>MNNGLLLCPNHDSLFDKGYISFGDEGKIMVSDKLEEATKIFLNINETMSLRLNDRQREYIKWHRESIFKR</sequence>
<evidence type="ECO:0000313" key="3">
    <source>
        <dbReference type="Proteomes" id="UP001589838"/>
    </source>
</evidence>